<feature type="non-terminal residue" evidence="2">
    <location>
        <position position="161"/>
    </location>
</feature>
<dbReference type="AlphaFoldDB" id="A0A7C5QDM4"/>
<reference evidence="2" key="1">
    <citation type="journal article" date="2020" name="mSystems">
        <title>Genome- and Community-Level Interaction Insights into Carbon Utilization and Element Cycling Functions of Hydrothermarchaeota in Hydrothermal Sediment.</title>
        <authorList>
            <person name="Zhou Z."/>
            <person name="Liu Y."/>
            <person name="Xu W."/>
            <person name="Pan J."/>
            <person name="Luo Z.H."/>
            <person name="Li M."/>
        </authorList>
    </citation>
    <scope>NUCLEOTIDE SEQUENCE [LARGE SCALE GENOMIC DNA]</scope>
    <source>
        <strain evidence="2">HyVt-501</strain>
    </source>
</reference>
<protein>
    <submittedName>
        <fullName evidence="2">Alcohol dehydrogenase</fullName>
    </submittedName>
</protein>
<accession>A0A7C5QDM4</accession>
<dbReference type="PANTHER" id="PTHR43482">
    <property type="entry name" value="PROTEIN AST1-RELATED"/>
    <property type="match status" value="1"/>
</dbReference>
<dbReference type="Pfam" id="PF08240">
    <property type="entry name" value="ADH_N"/>
    <property type="match status" value="1"/>
</dbReference>
<proteinExistence type="predicted"/>
<organism evidence="2">
    <name type="scientific">Aquifex aeolicus</name>
    <dbReference type="NCBI Taxonomy" id="63363"/>
    <lineage>
        <taxon>Bacteria</taxon>
        <taxon>Pseudomonadati</taxon>
        <taxon>Aquificota</taxon>
        <taxon>Aquificia</taxon>
        <taxon>Aquificales</taxon>
        <taxon>Aquificaceae</taxon>
        <taxon>Aquifex</taxon>
    </lineage>
</organism>
<dbReference type="Proteomes" id="UP000885792">
    <property type="component" value="Unassembled WGS sequence"/>
</dbReference>
<comment type="caution">
    <text evidence="2">The sequence shown here is derived from an EMBL/GenBank/DDBJ whole genome shotgun (WGS) entry which is preliminary data.</text>
</comment>
<dbReference type="InterPro" id="IPR052585">
    <property type="entry name" value="Lipid_raft_assoc_Zn_ADH"/>
</dbReference>
<dbReference type="PANTHER" id="PTHR43482:SF1">
    <property type="entry name" value="PROTEIN AST1-RELATED"/>
    <property type="match status" value="1"/>
</dbReference>
<sequence length="161" mass="17212">MKAVVLESFGDAEVLRFREDFPDPSLPEDGVLVEVKAVALNRLDVWIRKGALPVKPSLPHILGSDVSGVVVATGSAVKGFAPGEEVVVAPGLSCGVCRECQGGRDNLCPDYDILGLRSRGGYAQYVSVPARNLIRKPEGLTFEEAASYPLTFLTAWNALVN</sequence>
<dbReference type="Gene3D" id="3.90.180.10">
    <property type="entry name" value="Medium-chain alcohol dehydrogenases, catalytic domain"/>
    <property type="match status" value="1"/>
</dbReference>
<dbReference type="InterPro" id="IPR013154">
    <property type="entry name" value="ADH-like_N"/>
</dbReference>
<dbReference type="InterPro" id="IPR011032">
    <property type="entry name" value="GroES-like_sf"/>
</dbReference>
<dbReference type="EMBL" id="DRNB01000037">
    <property type="protein sequence ID" value="HHJ63481.1"/>
    <property type="molecule type" value="Genomic_DNA"/>
</dbReference>
<feature type="domain" description="Alcohol dehydrogenase-like N-terminal" evidence="1">
    <location>
        <begin position="28"/>
        <end position="138"/>
    </location>
</feature>
<name>A0A7C5QDM4_AQUAO</name>
<evidence type="ECO:0000313" key="2">
    <source>
        <dbReference type="EMBL" id="HHJ63481.1"/>
    </source>
</evidence>
<evidence type="ECO:0000259" key="1">
    <source>
        <dbReference type="Pfam" id="PF08240"/>
    </source>
</evidence>
<dbReference type="SUPFAM" id="SSF50129">
    <property type="entry name" value="GroES-like"/>
    <property type="match status" value="1"/>
</dbReference>
<gene>
    <name evidence="2" type="ORF">ENJ61_01090</name>
</gene>